<keyword evidence="3" id="KW-1185">Reference proteome</keyword>
<feature type="transmembrane region" description="Helical" evidence="1">
    <location>
        <begin position="9"/>
        <end position="27"/>
    </location>
</feature>
<keyword evidence="1" id="KW-0472">Membrane</keyword>
<dbReference type="Pfam" id="PF05439">
    <property type="entry name" value="JTB"/>
    <property type="match status" value="1"/>
</dbReference>
<dbReference type="HOGENOM" id="CLU_130083_0_1_1"/>
<dbReference type="GO" id="GO:0030496">
    <property type="term" value="C:midbody"/>
    <property type="evidence" value="ECO:0007669"/>
    <property type="project" value="TreeGrafter"/>
</dbReference>
<sequence>MLENCTKKRMLLSLGTLVLVTIIVLIFESRVTDQARQNRTTTQKFEIESNSTCWKKERFQILHDCHQIEATHKKSGVCIHTNYWEVIQCQSGDIVARSCDKRALDQQKEFISFEIYMFVIGTLAFLMSYVRLRLLNRRTHMKIEKQLAAKG</sequence>
<dbReference type="EMBL" id="CAQQ02026870">
    <property type="status" value="NOT_ANNOTATED_CDS"/>
    <property type="molecule type" value="Genomic_DNA"/>
</dbReference>
<dbReference type="AlphaFoldDB" id="T1GP52"/>
<keyword evidence="1" id="KW-1133">Transmembrane helix</keyword>
<evidence type="ECO:0000313" key="2">
    <source>
        <dbReference type="EnsemblMetazoa" id="MESCA005369-PA"/>
    </source>
</evidence>
<dbReference type="GO" id="GO:0005819">
    <property type="term" value="C:spindle"/>
    <property type="evidence" value="ECO:0007669"/>
    <property type="project" value="TreeGrafter"/>
</dbReference>
<evidence type="ECO:0000256" key="1">
    <source>
        <dbReference type="SAM" id="Phobius"/>
    </source>
</evidence>
<feature type="transmembrane region" description="Helical" evidence="1">
    <location>
        <begin position="110"/>
        <end position="132"/>
    </location>
</feature>
<dbReference type="PANTHER" id="PTHR13041:SF3">
    <property type="entry name" value="PROTEIN JTB"/>
    <property type="match status" value="1"/>
</dbReference>
<dbReference type="Gene3D" id="3.30.720.220">
    <property type="match status" value="1"/>
</dbReference>
<dbReference type="GO" id="GO:0016020">
    <property type="term" value="C:membrane"/>
    <property type="evidence" value="ECO:0007669"/>
    <property type="project" value="InterPro"/>
</dbReference>
<dbReference type="GO" id="GO:0005737">
    <property type="term" value="C:cytoplasm"/>
    <property type="evidence" value="ECO:0007669"/>
    <property type="project" value="TreeGrafter"/>
</dbReference>
<accession>T1GP52</accession>
<reference evidence="2" key="2">
    <citation type="submission" date="2015-06" db="UniProtKB">
        <authorList>
            <consortium name="EnsemblMetazoa"/>
        </authorList>
    </citation>
    <scope>IDENTIFICATION</scope>
</reference>
<evidence type="ECO:0000313" key="3">
    <source>
        <dbReference type="Proteomes" id="UP000015102"/>
    </source>
</evidence>
<dbReference type="GO" id="GO:0005813">
    <property type="term" value="C:centrosome"/>
    <property type="evidence" value="ECO:0007669"/>
    <property type="project" value="TreeGrafter"/>
</dbReference>
<dbReference type="GO" id="GO:0000281">
    <property type="term" value="P:mitotic cytokinesis"/>
    <property type="evidence" value="ECO:0007669"/>
    <property type="project" value="TreeGrafter"/>
</dbReference>
<dbReference type="EnsemblMetazoa" id="MESCA005369-RA">
    <property type="protein sequence ID" value="MESCA005369-PA"/>
    <property type="gene ID" value="MESCA005369"/>
</dbReference>
<dbReference type="PANTHER" id="PTHR13041">
    <property type="entry name" value="JTB PROTEIN-RELATED"/>
    <property type="match status" value="1"/>
</dbReference>
<dbReference type="OMA" id="EECHPCS"/>
<dbReference type="Proteomes" id="UP000015102">
    <property type="component" value="Unassembled WGS sequence"/>
</dbReference>
<reference evidence="3" key="1">
    <citation type="submission" date="2013-02" db="EMBL/GenBank/DDBJ databases">
        <authorList>
            <person name="Hughes D."/>
        </authorList>
    </citation>
    <scope>NUCLEOTIDE SEQUENCE</scope>
    <source>
        <strain>Durham</strain>
        <strain evidence="3">NC isolate 2 -- Noor lab</strain>
    </source>
</reference>
<organism evidence="2 3">
    <name type="scientific">Megaselia scalaris</name>
    <name type="common">Humpbacked fly</name>
    <name type="synonym">Phora scalaris</name>
    <dbReference type="NCBI Taxonomy" id="36166"/>
    <lineage>
        <taxon>Eukaryota</taxon>
        <taxon>Metazoa</taxon>
        <taxon>Ecdysozoa</taxon>
        <taxon>Arthropoda</taxon>
        <taxon>Hexapoda</taxon>
        <taxon>Insecta</taxon>
        <taxon>Pterygota</taxon>
        <taxon>Neoptera</taxon>
        <taxon>Endopterygota</taxon>
        <taxon>Diptera</taxon>
        <taxon>Brachycera</taxon>
        <taxon>Muscomorpha</taxon>
        <taxon>Platypezoidea</taxon>
        <taxon>Phoridae</taxon>
        <taxon>Megaseliini</taxon>
        <taxon>Megaselia</taxon>
    </lineage>
</organism>
<keyword evidence="1" id="KW-0812">Transmembrane</keyword>
<dbReference type="InterPro" id="IPR008657">
    <property type="entry name" value="JTB"/>
</dbReference>
<proteinExistence type="predicted"/>
<protein>
    <submittedName>
        <fullName evidence="2">Uncharacterized protein</fullName>
    </submittedName>
</protein>
<name>T1GP52_MEGSC</name>